<keyword evidence="4" id="KW-0067">ATP-binding</keyword>
<dbReference type="InterPro" id="IPR027417">
    <property type="entry name" value="P-loop_NTPase"/>
</dbReference>
<dbReference type="GO" id="GO:0003677">
    <property type="term" value="F:DNA binding"/>
    <property type="evidence" value="ECO:0007669"/>
    <property type="project" value="InterPro"/>
</dbReference>
<keyword evidence="4" id="KW-0378">Hydrolase</keyword>
<evidence type="ECO:0000256" key="1">
    <source>
        <dbReference type="SAM" id="Coils"/>
    </source>
</evidence>
<dbReference type="InterPro" id="IPR006935">
    <property type="entry name" value="Helicase/UvrB_N"/>
</dbReference>
<dbReference type="Pfam" id="PF22548">
    <property type="entry name" value="AEP-TOTE"/>
    <property type="match status" value="1"/>
</dbReference>
<dbReference type="Pfam" id="PF04851">
    <property type="entry name" value="ResIII"/>
    <property type="match status" value="1"/>
</dbReference>
<evidence type="ECO:0000313" key="5">
    <source>
        <dbReference type="Proteomes" id="UP000425960"/>
    </source>
</evidence>
<dbReference type="InterPro" id="IPR001736">
    <property type="entry name" value="PLipase_D/transphosphatidylase"/>
</dbReference>
<dbReference type="GO" id="GO:0005829">
    <property type="term" value="C:cytosol"/>
    <property type="evidence" value="ECO:0007669"/>
    <property type="project" value="TreeGrafter"/>
</dbReference>
<keyword evidence="4" id="KW-0547">Nucleotide-binding</keyword>
<dbReference type="PROSITE" id="PS50035">
    <property type="entry name" value="PLD"/>
    <property type="match status" value="1"/>
</dbReference>
<feature type="domain" description="Helicase ATP-binding" evidence="3">
    <location>
        <begin position="461"/>
        <end position="630"/>
    </location>
</feature>
<gene>
    <name evidence="4" type="ORF">DSCO28_64000</name>
</gene>
<protein>
    <submittedName>
        <fullName evidence="4">Helicase</fullName>
    </submittedName>
</protein>
<dbReference type="CDD" id="cd17926">
    <property type="entry name" value="DEXHc_RE"/>
    <property type="match status" value="1"/>
</dbReference>
<dbReference type="AlphaFoldDB" id="A0A5K8A0B0"/>
<dbReference type="InterPro" id="IPR025202">
    <property type="entry name" value="PLD-like_dom"/>
</dbReference>
<dbReference type="CDD" id="cd09126">
    <property type="entry name" value="PLDc_C_DEXD_like"/>
    <property type="match status" value="1"/>
</dbReference>
<organism evidence="4 5">
    <name type="scientific">Desulfosarcina ovata subsp. sediminis</name>
    <dbReference type="NCBI Taxonomy" id="885957"/>
    <lineage>
        <taxon>Bacteria</taxon>
        <taxon>Pseudomonadati</taxon>
        <taxon>Thermodesulfobacteriota</taxon>
        <taxon>Desulfobacteria</taxon>
        <taxon>Desulfobacterales</taxon>
        <taxon>Desulfosarcinaceae</taxon>
        <taxon>Desulfosarcina</taxon>
    </lineage>
</organism>
<evidence type="ECO:0000259" key="3">
    <source>
        <dbReference type="PROSITE" id="PS51192"/>
    </source>
</evidence>
<feature type="coiled-coil region" evidence="1">
    <location>
        <begin position="7"/>
        <end position="41"/>
    </location>
</feature>
<feature type="domain" description="PLD phosphodiesterase" evidence="2">
    <location>
        <begin position="929"/>
        <end position="952"/>
    </location>
</feature>
<dbReference type="PROSITE" id="PS51192">
    <property type="entry name" value="HELICASE_ATP_BIND_1"/>
    <property type="match status" value="1"/>
</dbReference>
<dbReference type="Pfam" id="PF13091">
    <property type="entry name" value="PLDc_2"/>
    <property type="match status" value="1"/>
</dbReference>
<evidence type="ECO:0000313" key="4">
    <source>
        <dbReference type="EMBL" id="BBO85834.1"/>
    </source>
</evidence>
<dbReference type="InterPro" id="IPR054347">
    <property type="entry name" value="TOTE_primase"/>
</dbReference>
<dbReference type="PANTHER" id="PTHR47396:SF1">
    <property type="entry name" value="ATP-DEPENDENT HELICASE IRC3-RELATED"/>
    <property type="match status" value="1"/>
</dbReference>
<accession>A0A5K8A0B0</accession>
<dbReference type="InterPro" id="IPR050742">
    <property type="entry name" value="Helicase_Restrict-Modif_Enz"/>
</dbReference>
<evidence type="ECO:0000259" key="2">
    <source>
        <dbReference type="PROSITE" id="PS50035"/>
    </source>
</evidence>
<keyword evidence="4" id="KW-0347">Helicase</keyword>
<dbReference type="CDD" id="cd18785">
    <property type="entry name" value="SF2_C"/>
    <property type="match status" value="1"/>
</dbReference>
<dbReference type="Proteomes" id="UP000425960">
    <property type="component" value="Chromosome"/>
</dbReference>
<dbReference type="GO" id="GO:0006793">
    <property type="term" value="P:phosphorus metabolic process"/>
    <property type="evidence" value="ECO:0007669"/>
    <property type="project" value="UniProtKB-ARBA"/>
</dbReference>
<dbReference type="PANTHER" id="PTHR47396">
    <property type="entry name" value="TYPE I RESTRICTION ENZYME ECOKI R PROTEIN"/>
    <property type="match status" value="1"/>
</dbReference>
<dbReference type="SUPFAM" id="SSF52540">
    <property type="entry name" value="P-loop containing nucleoside triphosphate hydrolases"/>
    <property type="match status" value="2"/>
</dbReference>
<dbReference type="GO" id="GO:0016787">
    <property type="term" value="F:hydrolase activity"/>
    <property type="evidence" value="ECO:0007669"/>
    <property type="project" value="InterPro"/>
</dbReference>
<reference evidence="4 5" key="1">
    <citation type="submission" date="2019-11" db="EMBL/GenBank/DDBJ databases">
        <title>Comparative genomics of hydrocarbon-degrading Desulfosarcina strains.</title>
        <authorList>
            <person name="Watanabe M."/>
            <person name="Kojima H."/>
            <person name="Fukui M."/>
        </authorList>
    </citation>
    <scope>NUCLEOTIDE SEQUENCE [LARGE SCALE GENOMIC DNA]</scope>
    <source>
        <strain evidence="4 5">28bB2T</strain>
    </source>
</reference>
<dbReference type="GO" id="GO:0004386">
    <property type="term" value="F:helicase activity"/>
    <property type="evidence" value="ECO:0007669"/>
    <property type="project" value="UniProtKB-KW"/>
</dbReference>
<dbReference type="KEGG" id="dov:DSCO28_64000"/>
<sequence>MTWRMEHKELLKKYTVLLEEVERLTKENSRLKAQLELLTSETSGKAPEEIKNVEKKACDESITNNFKTDVDNQSDSNAKIYLFISLFKGRSDVYAKRWESKNKGTSGYSPVCLNQWQAGVCKKPKISCSKCENKDYAALDENAIENHLRGNIVVGVYPMLQDETCHFLAVDFDETDWQSDISVFRDVCIELAIPVAVERSRSGNGGHIWFFFETPVSSALARKFGTILLTTAMNKRHEIQFKSYDRLFPSQDIMPKGGLGNLIALPLQKTAREKSNSEFVDEHFQSHEDQWAFLSTIQRISQGRLEEVLSELGEVHELGVLKQDEEEAAEKPWETSKTKIELQRDDFPKCIEIVRANMLFIPKAGISQRGMNRLKRLASFKNPMFYKQQAMRLPTYGHPRVISCADETNAYLCLPRGCKTELVSELEELGIEIRIRDKRDSGRRIDVEFNGQLRDEQSLALNHLLQNDTGILSGTTAFGKTIVAIKLIAEKKVNTLILVDKVSLLSQWKERLLEFLVVNEPLPEQPATQAKKRGRKKKVSVIGQLGSGKNSLSGIVDIAVMQSLSRKGEVKECVKNYGMIIADECHHASAFTYEQILKTANAKYIYGLTATPTRKDGHHPILFMHCGPIRYRDNPKKQAENRPFEHYIVPRFTSLRVPIDIGEQEVSIQQLYNEIMESDFRNQQIIDDVLNNYHQGRNCILLTLRTAHVEWLAKRLKEKVPDVIALTGGMGRKATREIFQSIADIPADRNIILVATGHFIGEGFDEPRLDTLFLAMPISWKGTLQQYAGRLHRLYETKKEVKIYDYVDIQVKMLEKMYQKRLNGYASMGYKAKGEELADTPLDIIFDKDNFLPVFNQDINAAKKEILIVSPFVRKMRTLQMTKHLNVAFDKKIRVLIVTRPKEDFKPRDQVSIQKTLDLLTDCKASVVFKSNIHQKFAVMDQRIVWYGSINLLSYGSAQESIMRIKSSNIANELMKSVDRE</sequence>
<keyword evidence="1" id="KW-0175">Coiled coil</keyword>
<dbReference type="SMART" id="SM00487">
    <property type="entry name" value="DEXDc"/>
    <property type="match status" value="1"/>
</dbReference>
<dbReference type="GO" id="GO:0005524">
    <property type="term" value="F:ATP binding"/>
    <property type="evidence" value="ECO:0007669"/>
    <property type="project" value="InterPro"/>
</dbReference>
<dbReference type="Gene3D" id="3.30.870.10">
    <property type="entry name" value="Endonuclease Chain A"/>
    <property type="match status" value="1"/>
</dbReference>
<dbReference type="EMBL" id="AP021876">
    <property type="protein sequence ID" value="BBO85834.1"/>
    <property type="molecule type" value="Genomic_DNA"/>
</dbReference>
<dbReference type="Gene3D" id="3.40.50.300">
    <property type="entry name" value="P-loop containing nucleotide triphosphate hydrolases"/>
    <property type="match status" value="2"/>
</dbReference>
<dbReference type="InterPro" id="IPR014001">
    <property type="entry name" value="Helicase_ATP-bd"/>
</dbReference>
<proteinExistence type="predicted"/>
<dbReference type="SUPFAM" id="SSF56024">
    <property type="entry name" value="Phospholipase D/nuclease"/>
    <property type="match status" value="1"/>
</dbReference>
<name>A0A5K8A0B0_9BACT</name>